<feature type="non-terminal residue" evidence="1">
    <location>
        <position position="1"/>
    </location>
</feature>
<dbReference type="Gene3D" id="1.10.238.10">
    <property type="entry name" value="EF-hand"/>
    <property type="match status" value="1"/>
</dbReference>
<dbReference type="AlphaFoldDB" id="A0A820L141"/>
<reference evidence="1" key="1">
    <citation type="submission" date="2021-02" db="EMBL/GenBank/DDBJ databases">
        <authorList>
            <person name="Nowell W R."/>
        </authorList>
    </citation>
    <scope>NUCLEOTIDE SEQUENCE</scope>
</reference>
<dbReference type="EMBL" id="CAJOAY010021564">
    <property type="protein sequence ID" value="CAF4349549.1"/>
    <property type="molecule type" value="Genomic_DNA"/>
</dbReference>
<evidence type="ECO:0000313" key="2">
    <source>
        <dbReference type="Proteomes" id="UP000663881"/>
    </source>
</evidence>
<protein>
    <recommendedName>
        <fullName evidence="3">EF-hand domain-containing protein</fullName>
    </recommendedName>
</protein>
<accession>A0A820L141</accession>
<comment type="caution">
    <text evidence="1">The sequence shown here is derived from an EMBL/GenBank/DDBJ whole genome shotgun (WGS) entry which is preliminary data.</text>
</comment>
<proteinExistence type="predicted"/>
<sequence length="167" mass="20000">HDVTDKEEERRKKSLKILFSDWNVPERGWIQTKLINNMLEQFNEVSKEISLKSNLPVFQSHRMHLGNFTENFFNGLNNESGKNFDSIINVYRRCAQTYSNIVQEHELDLLLQRVFNQLDEKQSGFLLRQNVMKLLQKFYKALNDQDKKNVNQPDQCKTFFFENFFLN</sequence>
<organism evidence="1 2">
    <name type="scientific">Adineta steineri</name>
    <dbReference type="NCBI Taxonomy" id="433720"/>
    <lineage>
        <taxon>Eukaryota</taxon>
        <taxon>Metazoa</taxon>
        <taxon>Spiralia</taxon>
        <taxon>Gnathifera</taxon>
        <taxon>Rotifera</taxon>
        <taxon>Eurotatoria</taxon>
        <taxon>Bdelloidea</taxon>
        <taxon>Adinetida</taxon>
        <taxon>Adinetidae</taxon>
        <taxon>Adineta</taxon>
    </lineage>
</organism>
<gene>
    <name evidence="1" type="ORF">OKA104_LOCUS48729</name>
</gene>
<evidence type="ECO:0008006" key="3">
    <source>
        <dbReference type="Google" id="ProtNLM"/>
    </source>
</evidence>
<name>A0A820L141_9BILA</name>
<dbReference type="Proteomes" id="UP000663881">
    <property type="component" value="Unassembled WGS sequence"/>
</dbReference>
<evidence type="ECO:0000313" key="1">
    <source>
        <dbReference type="EMBL" id="CAF4349549.1"/>
    </source>
</evidence>
<dbReference type="PANTHER" id="PTHR46788">
    <property type="entry name" value="EF-HAND CALCIUM-BINDING DOMAIN-CONTAINING PROTEIN 5"/>
    <property type="match status" value="1"/>
</dbReference>
<dbReference type="PANTHER" id="PTHR46788:SF1">
    <property type="entry name" value="EF-HAND CALCIUM-BINDING DOMAIN-CONTAINING PROTEIN 5"/>
    <property type="match status" value="1"/>
</dbReference>